<keyword evidence="2" id="KW-1185">Reference proteome</keyword>
<evidence type="ECO:0008006" key="3">
    <source>
        <dbReference type="Google" id="ProtNLM"/>
    </source>
</evidence>
<dbReference type="AlphaFoldDB" id="W4L454"/>
<dbReference type="Proteomes" id="UP000019141">
    <property type="component" value="Unassembled WGS sequence"/>
</dbReference>
<reference evidence="1 2" key="1">
    <citation type="journal article" date="2014" name="Nature">
        <title>An environmental bacterial taxon with a large and distinct metabolic repertoire.</title>
        <authorList>
            <person name="Wilson M.C."/>
            <person name="Mori T."/>
            <person name="Ruckert C."/>
            <person name="Uria A.R."/>
            <person name="Helf M.J."/>
            <person name="Takada K."/>
            <person name="Gernert C."/>
            <person name="Steffens U.A."/>
            <person name="Heycke N."/>
            <person name="Schmitt S."/>
            <person name="Rinke C."/>
            <person name="Helfrich E.J."/>
            <person name="Brachmann A.O."/>
            <person name="Gurgui C."/>
            <person name="Wakimoto T."/>
            <person name="Kracht M."/>
            <person name="Crusemann M."/>
            <person name="Hentschel U."/>
            <person name="Abe I."/>
            <person name="Matsunaga S."/>
            <person name="Kalinowski J."/>
            <person name="Takeyama H."/>
            <person name="Piel J."/>
        </authorList>
    </citation>
    <scope>NUCLEOTIDE SEQUENCE [LARGE SCALE GENOMIC DNA]</scope>
    <source>
        <strain evidence="2">TSY1</strain>
    </source>
</reference>
<accession>W4L454</accession>
<name>W4L454_ENTF1</name>
<evidence type="ECO:0000313" key="1">
    <source>
        <dbReference type="EMBL" id="ETW92121.1"/>
    </source>
</evidence>
<protein>
    <recommendedName>
        <fullName evidence="3">H repeat-associated protein N-terminal domain-containing protein</fullName>
    </recommendedName>
</protein>
<comment type="caution">
    <text evidence="1">The sequence shown here is derived from an EMBL/GenBank/DDBJ whole genome shotgun (WGS) entry which is preliminary data.</text>
</comment>
<organism evidence="1 2">
    <name type="scientific">Entotheonella factor</name>
    <dbReference type="NCBI Taxonomy" id="1429438"/>
    <lineage>
        <taxon>Bacteria</taxon>
        <taxon>Pseudomonadati</taxon>
        <taxon>Nitrospinota/Tectimicrobiota group</taxon>
        <taxon>Candidatus Tectimicrobiota</taxon>
        <taxon>Candidatus Entotheonellia</taxon>
        <taxon>Candidatus Entotheonellales</taxon>
        <taxon>Candidatus Entotheonellaceae</taxon>
        <taxon>Candidatus Entotheonella</taxon>
    </lineage>
</organism>
<feature type="non-terminal residue" evidence="1">
    <location>
        <position position="129"/>
    </location>
</feature>
<gene>
    <name evidence="1" type="ORF">ETSY1_45050</name>
</gene>
<proteinExistence type="predicted"/>
<sequence length="129" mass="15103">MRPLISLTLEAMIELVSQTFAPIPDSRDPDRLYYGLHDTLMSGFAMMFFQYPNLLEFQRKMKQRRHRCNLETIFGVHEVPSDTQMRDILDGVPIELLRELLPRVFDKIRRAGWANDFTTELSSGEQQGR</sequence>
<evidence type="ECO:0000313" key="2">
    <source>
        <dbReference type="Proteomes" id="UP000019141"/>
    </source>
</evidence>
<dbReference type="HOGENOM" id="CLU_1953296_0_0_7"/>
<dbReference type="EMBL" id="AZHW01001651">
    <property type="protein sequence ID" value="ETW92121.1"/>
    <property type="molecule type" value="Genomic_DNA"/>
</dbReference>